<feature type="transmembrane region" description="Helical" evidence="10">
    <location>
        <begin position="315"/>
        <end position="333"/>
    </location>
</feature>
<evidence type="ECO:0000256" key="1">
    <source>
        <dbReference type="ARBA" id="ARBA00000156"/>
    </source>
</evidence>
<feature type="transmembrane region" description="Helical" evidence="10">
    <location>
        <begin position="433"/>
        <end position="453"/>
    </location>
</feature>
<comment type="catalytic activity">
    <reaction evidence="1 10">
        <text>Cleaves type-1 transmembrane domains using a catalytic dyad composed of serine and histidine that are contributed by different transmembrane domains.</text>
        <dbReference type="EC" id="3.4.21.105"/>
    </reaction>
</comment>
<evidence type="ECO:0000256" key="7">
    <source>
        <dbReference type="ARBA" id="ARBA00022825"/>
    </source>
</evidence>
<feature type="transmembrane region" description="Helical" evidence="10">
    <location>
        <begin position="460"/>
        <end position="482"/>
    </location>
</feature>
<dbReference type="SUPFAM" id="SSF144091">
    <property type="entry name" value="Rhomboid-like"/>
    <property type="match status" value="1"/>
</dbReference>
<keyword evidence="4 10" id="KW-0645">Protease</keyword>
<evidence type="ECO:0000259" key="12">
    <source>
        <dbReference type="Pfam" id="PF01694"/>
    </source>
</evidence>
<keyword evidence="14" id="KW-1185">Reference proteome</keyword>
<feature type="transmembrane region" description="Helical" evidence="10">
    <location>
        <begin position="411"/>
        <end position="427"/>
    </location>
</feature>
<keyword evidence="6 10" id="KW-0378">Hydrolase</keyword>
<evidence type="ECO:0000313" key="14">
    <source>
        <dbReference type="Proteomes" id="UP000567179"/>
    </source>
</evidence>
<feature type="compositionally biased region" description="Basic and acidic residues" evidence="11">
    <location>
        <begin position="34"/>
        <end position="45"/>
    </location>
</feature>
<dbReference type="EC" id="3.4.21.105" evidence="10"/>
<protein>
    <recommendedName>
        <fullName evidence="10">Rhomboid-type serine protease</fullName>
        <ecNumber evidence="10">3.4.21.105</ecNumber>
    </recommendedName>
</protein>
<dbReference type="InterPro" id="IPR002610">
    <property type="entry name" value="Peptidase_S54_rhomboid-like"/>
</dbReference>
<dbReference type="GO" id="GO:0016020">
    <property type="term" value="C:membrane"/>
    <property type="evidence" value="ECO:0007669"/>
    <property type="project" value="UniProtKB-SubCell"/>
</dbReference>
<dbReference type="Pfam" id="PF01694">
    <property type="entry name" value="Rhomboid"/>
    <property type="match status" value="1"/>
</dbReference>
<name>A0A8H5EUC4_9AGAR</name>
<feature type="transmembrane region" description="Helical" evidence="10">
    <location>
        <begin position="354"/>
        <end position="374"/>
    </location>
</feature>
<evidence type="ECO:0000313" key="13">
    <source>
        <dbReference type="EMBL" id="KAF5312672.1"/>
    </source>
</evidence>
<dbReference type="Gene3D" id="1.20.1540.10">
    <property type="entry name" value="Rhomboid-like"/>
    <property type="match status" value="1"/>
</dbReference>
<organism evidence="13 14">
    <name type="scientific">Psilocybe cf. subviscida</name>
    <dbReference type="NCBI Taxonomy" id="2480587"/>
    <lineage>
        <taxon>Eukaryota</taxon>
        <taxon>Fungi</taxon>
        <taxon>Dikarya</taxon>
        <taxon>Basidiomycota</taxon>
        <taxon>Agaricomycotina</taxon>
        <taxon>Agaricomycetes</taxon>
        <taxon>Agaricomycetidae</taxon>
        <taxon>Agaricales</taxon>
        <taxon>Agaricineae</taxon>
        <taxon>Strophariaceae</taxon>
        <taxon>Psilocybe</taxon>
    </lineage>
</organism>
<dbReference type="InterPro" id="IPR035952">
    <property type="entry name" value="Rhomboid-like_sf"/>
</dbReference>
<comment type="subcellular location">
    <subcellularLocation>
        <location evidence="2 10">Membrane</location>
        <topology evidence="2 10">Multi-pass membrane protein</topology>
    </subcellularLocation>
</comment>
<reference evidence="13 14" key="1">
    <citation type="journal article" date="2020" name="ISME J.">
        <title>Uncovering the hidden diversity of litter-decomposition mechanisms in mushroom-forming fungi.</title>
        <authorList>
            <person name="Floudas D."/>
            <person name="Bentzer J."/>
            <person name="Ahren D."/>
            <person name="Johansson T."/>
            <person name="Persson P."/>
            <person name="Tunlid A."/>
        </authorList>
    </citation>
    <scope>NUCLEOTIDE SEQUENCE [LARGE SCALE GENOMIC DNA]</scope>
    <source>
        <strain evidence="13 14">CBS 101986</strain>
    </source>
</reference>
<gene>
    <name evidence="13" type="ORF">D9619_003454</name>
</gene>
<feature type="compositionally biased region" description="Basic and acidic residues" evidence="11">
    <location>
        <begin position="59"/>
        <end position="70"/>
    </location>
</feature>
<feature type="compositionally biased region" description="Basic and acidic residues" evidence="11">
    <location>
        <begin position="133"/>
        <end position="146"/>
    </location>
</feature>
<feature type="region of interest" description="Disordered" evidence="11">
    <location>
        <begin position="1"/>
        <end position="155"/>
    </location>
</feature>
<dbReference type="EMBL" id="JAACJJ010000056">
    <property type="protein sequence ID" value="KAF5312672.1"/>
    <property type="molecule type" value="Genomic_DNA"/>
</dbReference>
<dbReference type="GO" id="GO:0004252">
    <property type="term" value="F:serine-type endopeptidase activity"/>
    <property type="evidence" value="ECO:0007669"/>
    <property type="project" value="InterPro"/>
</dbReference>
<dbReference type="GO" id="GO:0006508">
    <property type="term" value="P:proteolysis"/>
    <property type="evidence" value="ECO:0007669"/>
    <property type="project" value="UniProtKB-KW"/>
</dbReference>
<comment type="function">
    <text evidence="10">Serine protease involved in intramembrane proteolysis.</text>
</comment>
<feature type="transmembrane region" description="Helical" evidence="10">
    <location>
        <begin position="380"/>
        <end position="399"/>
    </location>
</feature>
<evidence type="ECO:0000256" key="5">
    <source>
        <dbReference type="ARBA" id="ARBA00022692"/>
    </source>
</evidence>
<feature type="domain" description="Peptidase S54 rhomboid" evidence="12">
    <location>
        <begin position="313"/>
        <end position="450"/>
    </location>
</feature>
<keyword evidence="7 10" id="KW-0720">Serine protease</keyword>
<keyword evidence="9 10" id="KW-0472">Membrane</keyword>
<keyword evidence="8 10" id="KW-1133">Transmembrane helix</keyword>
<dbReference type="OrthoDB" id="2146116at2759"/>
<comment type="caution">
    <text evidence="13">The sequence shown here is derived from an EMBL/GenBank/DDBJ whole genome shotgun (WGS) entry which is preliminary data.</text>
</comment>
<evidence type="ECO:0000256" key="4">
    <source>
        <dbReference type="ARBA" id="ARBA00022670"/>
    </source>
</evidence>
<dbReference type="PANTHER" id="PTHR22936:SF69">
    <property type="entry name" value="RHOMBOID-LIKE PROTEIN"/>
    <property type="match status" value="1"/>
</dbReference>
<dbReference type="InterPro" id="IPR022764">
    <property type="entry name" value="Peptidase_S54_rhomboid_dom"/>
</dbReference>
<dbReference type="Proteomes" id="UP000567179">
    <property type="component" value="Unassembled WGS sequence"/>
</dbReference>
<evidence type="ECO:0000256" key="8">
    <source>
        <dbReference type="ARBA" id="ARBA00022989"/>
    </source>
</evidence>
<evidence type="ECO:0000256" key="3">
    <source>
        <dbReference type="ARBA" id="ARBA00009045"/>
    </source>
</evidence>
<sequence>MSSNAPPYESVYNPAYSLDDTTKTARLTTPNPHASKDVTGSEKRASTSVYEDSYEDLQEGSHSKLGHHDSPPYNEASSYHNPLEGSHYKDDKDMATAGYNDGDYYDAPSRSRTPPALGAPSKSGQTSAYSEDDLNKYPGQEEHVEESLETPLVRGANQGKAVQFQDLEYAEPLNAQGQPPQEKGLKAFFSEAKTPLEQRIENKKRGIGRQRYPVVVYALTAVMLGVLIYELVLNNREQGSPISLKPAINPMLGPSSSALVFLGARFPPCMKLVDSIAPSDLLGCMNNIDNPVTESCSVENICGFGGFHNKDPNQWFRFITPIFLHAGIIHYALNMLAQLTLSAQIEREMGSTGFLITYIAAGTFGNVLGGNFALVGVPSVGASGAIFGTVAVTWVDLFAHWKYQYRPVKKLMFMIIELIIGVAVGYIPYVDNFAHIGGFVMGLLVGTVFYPVISVSKRHALVMWCFRIAAIPVAVILFIVLIRNFYTSDPYAACSGCRYLSCIPTASNNHCKGTGLTA</sequence>
<evidence type="ECO:0000256" key="6">
    <source>
        <dbReference type="ARBA" id="ARBA00022801"/>
    </source>
</evidence>
<keyword evidence="5 10" id="KW-0812">Transmembrane</keyword>
<evidence type="ECO:0000256" key="11">
    <source>
        <dbReference type="SAM" id="MobiDB-lite"/>
    </source>
</evidence>
<comment type="similarity">
    <text evidence="3 10">Belongs to the peptidase S54 family.</text>
</comment>
<feature type="transmembrane region" description="Helical" evidence="10">
    <location>
        <begin position="212"/>
        <end position="232"/>
    </location>
</feature>
<accession>A0A8H5EUC4</accession>
<proteinExistence type="inferred from homology"/>
<evidence type="ECO:0000256" key="9">
    <source>
        <dbReference type="ARBA" id="ARBA00023136"/>
    </source>
</evidence>
<evidence type="ECO:0000256" key="2">
    <source>
        <dbReference type="ARBA" id="ARBA00004141"/>
    </source>
</evidence>
<evidence type="ECO:0000256" key="10">
    <source>
        <dbReference type="RuleBase" id="RU362115"/>
    </source>
</evidence>
<dbReference type="PANTHER" id="PTHR22936">
    <property type="entry name" value="RHOMBOID-RELATED"/>
    <property type="match status" value="1"/>
</dbReference>
<dbReference type="AlphaFoldDB" id="A0A8H5EUC4"/>